<comment type="similarity">
    <text evidence="1 2">Belongs to the BioY family.</text>
</comment>
<keyword evidence="2" id="KW-0813">Transport</keyword>
<dbReference type="GO" id="GO:0015225">
    <property type="term" value="F:biotin transmembrane transporter activity"/>
    <property type="evidence" value="ECO:0007669"/>
    <property type="project" value="UniProtKB-UniRule"/>
</dbReference>
<dbReference type="PIRSF" id="PIRSF016661">
    <property type="entry name" value="BioY"/>
    <property type="match status" value="1"/>
</dbReference>
<keyword evidence="3" id="KW-0812">Transmembrane</keyword>
<evidence type="ECO:0000313" key="5">
    <source>
        <dbReference type="Proteomes" id="UP000309138"/>
    </source>
</evidence>
<proteinExistence type="inferred from homology"/>
<feature type="transmembrane region" description="Helical" evidence="3">
    <location>
        <begin position="101"/>
        <end position="122"/>
    </location>
</feature>
<keyword evidence="3" id="KW-1133">Transmembrane helix</keyword>
<dbReference type="Pfam" id="PF02632">
    <property type="entry name" value="BioY"/>
    <property type="match status" value="1"/>
</dbReference>
<dbReference type="RefSeq" id="WP_136943967.1">
    <property type="nucleotide sequence ID" value="NZ_SWKR01000002.1"/>
</dbReference>
<dbReference type="Proteomes" id="UP000309138">
    <property type="component" value="Unassembled WGS sequence"/>
</dbReference>
<comment type="subcellular location">
    <subcellularLocation>
        <location evidence="2">Cell membrane</location>
        <topology evidence="2">Multi-pass membrane protein</topology>
    </subcellularLocation>
</comment>
<sequence>MMALVLASYVAIPMQPVPITLQTLVVPLIGALLGARLGTAAVLAWLAAGALGAPVLAEGASGIARFTGPGGGYLAAFPMAAWLVGRLAARGWAARPGRALGLMLAANALCLALGGLWLAAAISAKAAIASGVLPFLPGALAKSAAGAGILLLLSRRTAAPAFRPAS</sequence>
<dbReference type="PANTHER" id="PTHR34295:SF1">
    <property type="entry name" value="BIOTIN TRANSPORTER BIOY"/>
    <property type="match status" value="1"/>
</dbReference>
<dbReference type="AlphaFoldDB" id="A0A4U1L6U9"/>
<keyword evidence="5" id="KW-1185">Reference proteome</keyword>
<feature type="transmembrane region" description="Helical" evidence="3">
    <location>
        <begin position="70"/>
        <end position="89"/>
    </location>
</feature>
<evidence type="ECO:0000256" key="3">
    <source>
        <dbReference type="SAM" id="Phobius"/>
    </source>
</evidence>
<dbReference type="PANTHER" id="PTHR34295">
    <property type="entry name" value="BIOTIN TRANSPORTER BIOY"/>
    <property type="match status" value="1"/>
</dbReference>
<evidence type="ECO:0000256" key="1">
    <source>
        <dbReference type="ARBA" id="ARBA00010692"/>
    </source>
</evidence>
<keyword evidence="2" id="KW-1003">Cell membrane</keyword>
<gene>
    <name evidence="4" type="ORF">FBR43_15800</name>
</gene>
<feature type="transmembrane region" description="Helical" evidence="3">
    <location>
        <begin position="12"/>
        <end position="35"/>
    </location>
</feature>
<name>A0A4U1L6U9_9SPHN</name>
<keyword evidence="2 3" id="KW-0472">Membrane</keyword>
<dbReference type="Gene3D" id="1.10.1760.20">
    <property type="match status" value="1"/>
</dbReference>
<evidence type="ECO:0000313" key="4">
    <source>
        <dbReference type="EMBL" id="TKD52035.1"/>
    </source>
</evidence>
<dbReference type="EMBL" id="SWKR01000002">
    <property type="protein sequence ID" value="TKD52035.1"/>
    <property type="molecule type" value="Genomic_DNA"/>
</dbReference>
<comment type="caution">
    <text evidence="4">The sequence shown here is derived from an EMBL/GenBank/DDBJ whole genome shotgun (WGS) entry which is preliminary data.</text>
</comment>
<organism evidence="4 5">
    <name type="scientific">Sphingomonas baiyangensis</name>
    <dbReference type="NCBI Taxonomy" id="2572576"/>
    <lineage>
        <taxon>Bacteria</taxon>
        <taxon>Pseudomonadati</taxon>
        <taxon>Pseudomonadota</taxon>
        <taxon>Alphaproteobacteria</taxon>
        <taxon>Sphingomonadales</taxon>
        <taxon>Sphingomonadaceae</taxon>
        <taxon>Sphingomonas</taxon>
    </lineage>
</organism>
<protein>
    <recommendedName>
        <fullName evidence="2">Biotin transporter</fullName>
    </recommendedName>
</protein>
<dbReference type="GO" id="GO:0005886">
    <property type="term" value="C:plasma membrane"/>
    <property type="evidence" value="ECO:0007669"/>
    <property type="project" value="UniProtKB-SubCell"/>
</dbReference>
<evidence type="ECO:0000256" key="2">
    <source>
        <dbReference type="PIRNR" id="PIRNR016661"/>
    </source>
</evidence>
<feature type="transmembrane region" description="Helical" evidence="3">
    <location>
        <begin position="128"/>
        <end position="153"/>
    </location>
</feature>
<dbReference type="InterPro" id="IPR003784">
    <property type="entry name" value="BioY"/>
</dbReference>
<reference evidence="4 5" key="1">
    <citation type="submission" date="2019-04" db="EMBL/GenBank/DDBJ databases">
        <authorList>
            <person name="Yang Y."/>
            <person name="Wei D."/>
        </authorList>
    </citation>
    <scope>NUCLEOTIDE SEQUENCE [LARGE SCALE GENOMIC DNA]</scope>
    <source>
        <strain evidence="4 5">L-1-4w-11</strain>
    </source>
</reference>
<accession>A0A4U1L6U9</accession>